<feature type="domain" description="DUF7584" evidence="1">
    <location>
        <begin position="78"/>
        <end position="152"/>
    </location>
</feature>
<accession>A0A090L718</accession>
<dbReference type="InterPro" id="IPR056006">
    <property type="entry name" value="DUF7584"/>
</dbReference>
<evidence type="ECO:0000313" key="5">
    <source>
        <dbReference type="WormBase" id="SRAE_1000217400"/>
    </source>
</evidence>
<organism evidence="2">
    <name type="scientific">Strongyloides ratti</name>
    <name type="common">Parasitic roundworm</name>
    <dbReference type="NCBI Taxonomy" id="34506"/>
    <lineage>
        <taxon>Eukaryota</taxon>
        <taxon>Metazoa</taxon>
        <taxon>Ecdysozoa</taxon>
        <taxon>Nematoda</taxon>
        <taxon>Chromadorea</taxon>
        <taxon>Rhabditida</taxon>
        <taxon>Tylenchina</taxon>
        <taxon>Panagrolaimomorpha</taxon>
        <taxon>Strongyloidoidea</taxon>
        <taxon>Strongyloididae</taxon>
        <taxon>Strongyloides</taxon>
    </lineage>
</organism>
<dbReference type="RefSeq" id="XP_024503119.1">
    <property type="nucleotide sequence ID" value="XM_024649220.1"/>
</dbReference>
<reference evidence="4" key="2">
    <citation type="submission" date="2020-12" db="UniProtKB">
        <authorList>
            <consortium name="WormBaseParasite"/>
        </authorList>
    </citation>
    <scope>IDENTIFICATION</scope>
</reference>
<evidence type="ECO:0000313" key="2">
    <source>
        <dbReference type="EMBL" id="CEF63918.1"/>
    </source>
</evidence>
<dbReference type="Pfam" id="PF24488">
    <property type="entry name" value="DUF7584"/>
    <property type="match status" value="1"/>
</dbReference>
<evidence type="ECO:0000313" key="3">
    <source>
        <dbReference type="Proteomes" id="UP000035682"/>
    </source>
</evidence>
<evidence type="ECO:0000313" key="4">
    <source>
        <dbReference type="WBParaSite" id="SRAE_1000217400.1"/>
    </source>
</evidence>
<dbReference type="AlphaFoldDB" id="A0A090L718"/>
<dbReference type="EMBL" id="LN609528">
    <property type="protein sequence ID" value="CEF63918.1"/>
    <property type="molecule type" value="Genomic_DNA"/>
</dbReference>
<evidence type="ECO:0000259" key="1">
    <source>
        <dbReference type="Pfam" id="PF24488"/>
    </source>
</evidence>
<dbReference type="STRING" id="34506.A0A090L718"/>
<proteinExistence type="predicted"/>
<dbReference type="WormBase" id="SRAE_1000217400">
    <property type="protein sequence ID" value="SRP08566"/>
    <property type="gene ID" value="WBGene00258788"/>
</dbReference>
<sequence length="220" mass="25240">MENNPNLKKSLQESKSLPKLTNECVDNQNNIVVLSKNQSYDPLAGGKEIYYSFSIPNEQDKNQLEYPCEIFKTMYGEPEITIVNYASSLLQNGRSSFHLIKQKQISQGYNMKLHLNGDIIDPDFYKDKKIMITKTRFLKDSVQNVSNFDSKIFTTLPKFVIEDCFVVNNNSNGTAIHDVKIKQEKEKIERSQNKTFDIAIDKIGSGLSTCIIVLFYIKFI</sequence>
<protein>
    <recommendedName>
        <fullName evidence="1">DUF7584 domain-containing protein</fullName>
    </recommendedName>
</protein>
<keyword evidence="3" id="KW-1185">Reference proteome</keyword>
<dbReference type="CTD" id="36376283"/>
<gene>
    <name evidence="2 4 5" type="ORF">SRAE_1000217400</name>
</gene>
<dbReference type="Proteomes" id="UP000035682">
    <property type="component" value="Unplaced"/>
</dbReference>
<name>A0A090L718_STRRB</name>
<dbReference type="WBParaSite" id="SRAE_1000217400.1">
    <property type="protein sequence ID" value="SRAE_1000217400.1"/>
    <property type="gene ID" value="WBGene00258788"/>
</dbReference>
<dbReference type="GeneID" id="36376283"/>
<reference evidence="2 3" key="1">
    <citation type="submission" date="2014-09" db="EMBL/GenBank/DDBJ databases">
        <authorList>
            <person name="Martin A.A."/>
        </authorList>
    </citation>
    <scope>NUCLEOTIDE SEQUENCE</scope>
    <source>
        <strain evidence="3">ED321</strain>
        <strain evidence="2">ED321 Heterogonic</strain>
    </source>
</reference>